<proteinExistence type="predicted"/>
<reference evidence="1" key="1">
    <citation type="submission" date="2013-07" db="EMBL/GenBank/DDBJ databases">
        <title>The genome of Eucalyptus grandis.</title>
        <authorList>
            <person name="Schmutz J."/>
            <person name="Hayes R."/>
            <person name="Myburg A."/>
            <person name="Tuskan G."/>
            <person name="Grattapaglia D."/>
            <person name="Rokhsar D.S."/>
        </authorList>
    </citation>
    <scope>NUCLEOTIDE SEQUENCE</scope>
    <source>
        <tissue evidence="1">Leaf extractions</tissue>
    </source>
</reference>
<organism evidence="1">
    <name type="scientific">Eucalyptus grandis</name>
    <name type="common">Flooded gum</name>
    <dbReference type="NCBI Taxonomy" id="71139"/>
    <lineage>
        <taxon>Eukaryota</taxon>
        <taxon>Viridiplantae</taxon>
        <taxon>Streptophyta</taxon>
        <taxon>Embryophyta</taxon>
        <taxon>Tracheophyta</taxon>
        <taxon>Spermatophyta</taxon>
        <taxon>Magnoliopsida</taxon>
        <taxon>eudicotyledons</taxon>
        <taxon>Gunneridae</taxon>
        <taxon>Pentapetalae</taxon>
        <taxon>rosids</taxon>
        <taxon>malvids</taxon>
        <taxon>Myrtales</taxon>
        <taxon>Myrtaceae</taxon>
        <taxon>Myrtoideae</taxon>
        <taxon>Eucalypteae</taxon>
        <taxon>Eucalyptus</taxon>
    </lineage>
</organism>
<dbReference type="EMBL" id="KK198759">
    <property type="protein sequence ID" value="KCW64428.1"/>
    <property type="molecule type" value="Genomic_DNA"/>
</dbReference>
<dbReference type="Gramene" id="KCW64428">
    <property type="protein sequence ID" value="KCW64428"/>
    <property type="gene ID" value="EUGRSUZ_G02044"/>
</dbReference>
<dbReference type="KEGG" id="egr:108960911"/>
<accession>A0A059BEB2</accession>
<gene>
    <name evidence="1" type="ORF">EUGRSUZ_G02044</name>
</gene>
<name>A0A059BEB2_EUCGR</name>
<dbReference type="InParanoid" id="A0A059BEB2"/>
<dbReference type="AlphaFoldDB" id="A0A059BEB2"/>
<dbReference type="OrthoDB" id="66144at2759"/>
<protein>
    <submittedName>
        <fullName evidence="1">Uncharacterized protein</fullName>
    </submittedName>
</protein>
<evidence type="ECO:0000313" key="1">
    <source>
        <dbReference type="EMBL" id="KCW64428.1"/>
    </source>
</evidence>
<dbReference type="STRING" id="71139.A0A059BEB2"/>
<sequence length="138" mass="15673">MACSGSLTFPICFHYANNAKTALNRSPIQITKATPRSRTFTQYAILPLSTGGQHGVHGWHDHRRHWWQLSSCIGCCAHTDGSREERLQLQAEEVGNGDKKVVRECFNNSGFRRWEKIYGETDDVKDLILLENVVKNTL</sequence>